<accession>A0A1F7YXS1</accession>
<evidence type="ECO:0000313" key="1">
    <source>
        <dbReference type="EMBL" id="OGM31528.1"/>
    </source>
</evidence>
<dbReference type="AlphaFoldDB" id="A0A1F7YXS1"/>
<protein>
    <submittedName>
        <fullName evidence="1">Uncharacterized protein</fullName>
    </submittedName>
</protein>
<comment type="caution">
    <text evidence="1">The sequence shown here is derived from an EMBL/GenBank/DDBJ whole genome shotgun (WGS) entry which is preliminary data.</text>
</comment>
<dbReference type="EMBL" id="MGGP01000024">
    <property type="protein sequence ID" value="OGM31528.1"/>
    <property type="molecule type" value="Genomic_DNA"/>
</dbReference>
<evidence type="ECO:0000313" key="2">
    <source>
        <dbReference type="Proteomes" id="UP000178870"/>
    </source>
</evidence>
<name>A0A1F7YXS1_9BACT</name>
<sequence length="77" mass="8833">MSQIVIKNEMLDEFARLADLLQEASAVARKISRRKSADDFWLKSEKLQNMFKSLSEKKLNSLISDSVVKVRSSETRS</sequence>
<organism evidence="1 2">
    <name type="scientific">Candidatus Woesebacteria bacterium RIFCSPHIGHO2_01_FULL_44_21</name>
    <dbReference type="NCBI Taxonomy" id="1802503"/>
    <lineage>
        <taxon>Bacteria</taxon>
        <taxon>Candidatus Woeseibacteriota</taxon>
    </lineage>
</organism>
<proteinExistence type="predicted"/>
<dbReference type="Proteomes" id="UP000178870">
    <property type="component" value="Unassembled WGS sequence"/>
</dbReference>
<reference evidence="1 2" key="1">
    <citation type="journal article" date="2016" name="Nat. Commun.">
        <title>Thousands of microbial genomes shed light on interconnected biogeochemical processes in an aquifer system.</title>
        <authorList>
            <person name="Anantharaman K."/>
            <person name="Brown C.T."/>
            <person name="Hug L.A."/>
            <person name="Sharon I."/>
            <person name="Castelle C.J."/>
            <person name="Probst A.J."/>
            <person name="Thomas B.C."/>
            <person name="Singh A."/>
            <person name="Wilkins M.J."/>
            <person name="Karaoz U."/>
            <person name="Brodie E.L."/>
            <person name="Williams K.H."/>
            <person name="Hubbard S.S."/>
            <person name="Banfield J.F."/>
        </authorList>
    </citation>
    <scope>NUCLEOTIDE SEQUENCE [LARGE SCALE GENOMIC DNA]</scope>
</reference>
<gene>
    <name evidence="1" type="ORF">A2803_02215</name>
</gene>